<name>A0AAW1SCS8_9CHLO</name>
<evidence type="ECO:0000256" key="6">
    <source>
        <dbReference type="ARBA" id="ARBA00022840"/>
    </source>
</evidence>
<keyword evidence="7" id="KW-0149">Chlorophyll biosynthesis</keyword>
<reference evidence="12 13" key="1">
    <citation type="journal article" date="2024" name="Nat. Commun.">
        <title>Phylogenomics reveals the evolutionary origins of lichenization in chlorophyte algae.</title>
        <authorList>
            <person name="Puginier C."/>
            <person name="Libourel C."/>
            <person name="Otte J."/>
            <person name="Skaloud P."/>
            <person name="Haon M."/>
            <person name="Grisel S."/>
            <person name="Petersen M."/>
            <person name="Berrin J.G."/>
            <person name="Delaux P.M."/>
            <person name="Dal Grande F."/>
            <person name="Keller J."/>
        </authorList>
    </citation>
    <scope>NUCLEOTIDE SEQUENCE [LARGE SCALE GENOMIC DNA]</scope>
    <source>
        <strain evidence="12 13">SAG 245.80</strain>
    </source>
</reference>
<evidence type="ECO:0000313" key="13">
    <source>
        <dbReference type="Proteomes" id="UP001445335"/>
    </source>
</evidence>
<accession>A0AAW1SCS8</accession>
<evidence type="ECO:0000256" key="8">
    <source>
        <dbReference type="ARBA" id="ARBA00023444"/>
    </source>
</evidence>
<dbReference type="PANTHER" id="PTHR44119">
    <property type="entry name" value="MAGNESIUM-CHELATASE SUBUNIT CHLH, CHLOROPLASTIC"/>
    <property type="match status" value="1"/>
</dbReference>
<evidence type="ECO:0000256" key="3">
    <source>
        <dbReference type="ARBA" id="ARBA00022531"/>
    </source>
</evidence>
<dbReference type="EC" id="6.6.1.1" evidence="2"/>
<evidence type="ECO:0000256" key="7">
    <source>
        <dbReference type="ARBA" id="ARBA00023171"/>
    </source>
</evidence>
<gene>
    <name evidence="12" type="ORF">WJX81_004582</name>
</gene>
<dbReference type="GO" id="GO:0016851">
    <property type="term" value="F:magnesium chelatase activity"/>
    <property type="evidence" value="ECO:0007669"/>
    <property type="project" value="UniProtKB-EC"/>
</dbReference>
<comment type="caution">
    <text evidence="12">The sequence shown here is derived from an EMBL/GenBank/DDBJ whole genome shotgun (WGS) entry which is preliminary data.</text>
</comment>
<dbReference type="InterPro" id="IPR003672">
    <property type="entry name" value="CobN/Mg_chltase"/>
</dbReference>
<evidence type="ECO:0000259" key="11">
    <source>
        <dbReference type="Pfam" id="PF11965"/>
    </source>
</evidence>
<evidence type="ECO:0000256" key="2">
    <source>
        <dbReference type="ARBA" id="ARBA00012825"/>
    </source>
</evidence>
<dbReference type="PANTHER" id="PTHR44119:SF1">
    <property type="entry name" value="MAGNESIUM-CHELATASE SUBUNIT CHLH, CHLOROPLASTIC"/>
    <property type="match status" value="1"/>
</dbReference>
<evidence type="ECO:0000259" key="10">
    <source>
        <dbReference type="Pfam" id="PF02514"/>
    </source>
</evidence>
<dbReference type="EMBL" id="JALJOU010000006">
    <property type="protein sequence ID" value="KAK9843478.1"/>
    <property type="molecule type" value="Genomic_DNA"/>
</dbReference>
<evidence type="ECO:0000256" key="4">
    <source>
        <dbReference type="ARBA" id="ARBA00022598"/>
    </source>
</evidence>
<feature type="domain" description="CobN/magnesium chelatase" evidence="10">
    <location>
        <begin position="325"/>
        <end position="1458"/>
    </location>
</feature>
<keyword evidence="6" id="KW-0067">ATP-binding</keyword>
<comment type="similarity">
    <text evidence="1">Belongs to the Mg-chelatase subunit H family.</text>
</comment>
<feature type="domain" description="Magnesium chelatase subunit H N-terminal" evidence="11">
    <location>
        <begin position="163"/>
        <end position="321"/>
    </location>
</feature>
<dbReference type="InterPro" id="IPR022571">
    <property type="entry name" value="Mg_chelatase_H_N"/>
</dbReference>
<dbReference type="GO" id="GO:0015979">
    <property type="term" value="P:photosynthesis"/>
    <property type="evidence" value="ECO:0007669"/>
    <property type="project" value="UniProtKB-KW"/>
</dbReference>
<dbReference type="Proteomes" id="UP001445335">
    <property type="component" value="Unassembled WGS sequence"/>
</dbReference>
<dbReference type="Pfam" id="PF02514">
    <property type="entry name" value="CobN-Mg_chel"/>
    <property type="match status" value="1"/>
</dbReference>
<proteinExistence type="inferred from homology"/>
<dbReference type="CDD" id="cd10150">
    <property type="entry name" value="CobN_like"/>
    <property type="match status" value="1"/>
</dbReference>
<sequence>MGLKNITSATQGRGLVKLLGLQQQAADLDVEMDALYNSTFGGREVEVVAQDAAGPSCKCFETMSEAAFRELGRDLPKVFQALLAAVEAADAPAWRAFQARASDLAGRRARVRREVQDIERALWDAGVARRGAAQRARDEEGEGDIGEAGLAQRVLVGAPGTCRIVLISGFESFNVALYEKAARQVARQLPGVQVHVFSDRDITAKAKEIEAALDGADAFFGSLLFDYDQVEWLRERIQAVPVRLVFESALELMGCTQIGTFQMDPSGKSKGPPPAVKRVLSLFGSGREEDRMVGYLSFLKIGPKLLRFLPGNKARDLRNWLTVYGYWNQGGLDNVTAMLCYLVDQYFLPTGLPLPALVETPPTGCLHPDHEGYFATPAAYLQWYRRAGPLRADPSAPTVAVLLYRKHVITAQPYIAQLVRCLEAGGVRPVPVFINGVEAHTIVRDQLTTAYERAALRARGAPRGGAPQRDAIEVDAIVSTIGFPLVGGPAGTMEGGRQAEVAKAILTAKNVPYVVAAPLLIQDLGSWMRDGVAGLQSVVLYSLPELDGAIDTVPLGGLVGNDIYLVPERATRLAARLRKWVHLRRTQPQERRIAVLLYGFPPGVGATGTAALLNVPRSLSALLTALKGAGYNLGDWDDRGDPQAAGEALVNALRAQEDARAVSRGAAGIQALGGGEAEQYGARAAAAEVSGRELRAQLTYPSDWGPTEWGPIDFLPSSDLLVRNMERQWGDLDRYLGIATSAAGSSVVGGLQLGNVWIGVQPALGLEGDPMRLLFERDLTPHPQYAAFYLWLQRGLQADAVCHLGMHGTVEWLPGAPLGNSGFSWSDVLMGNLPNAYIYAANNPSESIIAKRRGYGTIVSHNVPPYGRAGLYKQLAELRTLVTEFRQDPAAGEGLRGPIVAALQQSGLQADCPFRPAGADGAAEQLTPESAADVDTGEFAEYAGRLNQYLQVVEGRLFSEGLHVLGQAPGPAAMRQYLEAYFDGALPDKALDAVSASDGSGAGAADGGLAAVRSRLERLFQQDASGSGAEAAAALDARLAEAVQIRGLLARNTEEVDGVLRALSGEYVPPEAGGDLLRDGAGVLPTGRNIHALDPYRMPSPAALARGTAVADAILDAHRAANAGAWPQTMAVNLWGLDAIKTKGESVAIVLRLVGAAPVREGTGRIARFELRPLSELGRPRVDVLCNMSGIFRDSFQNVVELLDDLFQRAAAAPEPEEQNYIRKHAQAMAGAGLANGSARLFSNPAGDYGSMVNERVGAGNWESGEELGDTWASRNSYSYGRGAERGTARPEVLQELLKTTERVVQEIDSVEYGLTDIQEYYANTGALKRAATSARCGRPVGCSIVETFSKDAAPRELEEVLRLEYRSKLLNPKWAQAMAAQGSGGAYEISQRMTAAVGWGATAAFREDWVWDQAAATYALDPDMAATLRKNNPQAFSNTLKRMLEAAGRGMWQADAVTLERLQGMYAEIGDELEGIR</sequence>
<comment type="pathway">
    <text evidence="8">Porphyrin-containing compound metabolism.</text>
</comment>
<protein>
    <recommendedName>
        <fullName evidence="2">magnesium chelatase</fullName>
        <ecNumber evidence="2">6.6.1.1</ecNumber>
    </recommendedName>
</protein>
<evidence type="ECO:0000256" key="1">
    <source>
        <dbReference type="ARBA" id="ARBA00010851"/>
    </source>
</evidence>
<keyword evidence="13" id="KW-1185">Reference proteome</keyword>
<dbReference type="GO" id="GO:0005524">
    <property type="term" value="F:ATP binding"/>
    <property type="evidence" value="ECO:0007669"/>
    <property type="project" value="UniProtKB-KW"/>
</dbReference>
<keyword evidence="3" id="KW-0602">Photosynthesis</keyword>
<keyword evidence="4" id="KW-0436">Ligase</keyword>
<dbReference type="Pfam" id="PF11965">
    <property type="entry name" value="DUF3479"/>
    <property type="match status" value="1"/>
</dbReference>
<keyword evidence="5" id="KW-0547">Nucleotide-binding</keyword>
<evidence type="ECO:0000256" key="9">
    <source>
        <dbReference type="ARBA" id="ARBA00048693"/>
    </source>
</evidence>
<comment type="catalytic activity">
    <reaction evidence="9">
        <text>protoporphyrin IX + Mg(2+) + ATP + H2O = Mg-protoporphyrin IX + ADP + phosphate + 3 H(+)</text>
        <dbReference type="Rhea" id="RHEA:13961"/>
        <dbReference type="ChEBI" id="CHEBI:15377"/>
        <dbReference type="ChEBI" id="CHEBI:15378"/>
        <dbReference type="ChEBI" id="CHEBI:18420"/>
        <dbReference type="ChEBI" id="CHEBI:30616"/>
        <dbReference type="ChEBI" id="CHEBI:43474"/>
        <dbReference type="ChEBI" id="CHEBI:57306"/>
        <dbReference type="ChEBI" id="CHEBI:60492"/>
        <dbReference type="ChEBI" id="CHEBI:456216"/>
        <dbReference type="EC" id="6.6.1.1"/>
    </reaction>
</comment>
<dbReference type="GO" id="GO:0015995">
    <property type="term" value="P:chlorophyll biosynthetic process"/>
    <property type="evidence" value="ECO:0007669"/>
    <property type="project" value="UniProtKB-KW"/>
</dbReference>
<organism evidence="12 13">
    <name type="scientific">Elliptochloris bilobata</name>
    <dbReference type="NCBI Taxonomy" id="381761"/>
    <lineage>
        <taxon>Eukaryota</taxon>
        <taxon>Viridiplantae</taxon>
        <taxon>Chlorophyta</taxon>
        <taxon>core chlorophytes</taxon>
        <taxon>Trebouxiophyceae</taxon>
        <taxon>Trebouxiophyceae incertae sedis</taxon>
        <taxon>Elliptochloris clade</taxon>
        <taxon>Elliptochloris</taxon>
    </lineage>
</organism>
<evidence type="ECO:0000313" key="12">
    <source>
        <dbReference type="EMBL" id="KAK9843478.1"/>
    </source>
</evidence>
<evidence type="ECO:0000256" key="5">
    <source>
        <dbReference type="ARBA" id="ARBA00022741"/>
    </source>
</evidence>